<keyword evidence="1" id="KW-0732">Signal</keyword>
<name>A0A2T2NSH5_CORCC</name>
<dbReference type="AlphaFoldDB" id="A0A2T2NSH5"/>
<accession>A0A2T2NSH5</accession>
<evidence type="ECO:0000313" key="2">
    <source>
        <dbReference type="EMBL" id="PSN68329.1"/>
    </source>
</evidence>
<evidence type="ECO:0000313" key="3">
    <source>
        <dbReference type="Proteomes" id="UP000240883"/>
    </source>
</evidence>
<protein>
    <recommendedName>
        <fullName evidence="4">Secreted protein</fullName>
    </recommendedName>
</protein>
<sequence>MDTIKRTLFFLFPSFLSVWDCISVELSPQPPSLAYGVEKTLFVLYSSAGWCSSRTRPAYDGFLRSPRRPSVAARHQLYLRLDGRGLPGSWSLFSCLATQPGEGGIDSRCNRNLQDFTSRESSCYRRVSFVPSDLMHDGTLP</sequence>
<dbReference type="EMBL" id="KZ678134">
    <property type="protein sequence ID" value="PSN68329.1"/>
    <property type="molecule type" value="Genomic_DNA"/>
</dbReference>
<keyword evidence="3" id="KW-1185">Reference proteome</keyword>
<gene>
    <name evidence="2" type="ORF">BS50DRAFT_361131</name>
</gene>
<evidence type="ECO:0000256" key="1">
    <source>
        <dbReference type="SAM" id="SignalP"/>
    </source>
</evidence>
<reference evidence="2 3" key="1">
    <citation type="journal article" date="2018" name="Front. Microbiol.">
        <title>Genome-Wide Analysis of Corynespora cassiicola Leaf Fall Disease Putative Effectors.</title>
        <authorList>
            <person name="Lopez D."/>
            <person name="Ribeiro S."/>
            <person name="Label P."/>
            <person name="Fumanal B."/>
            <person name="Venisse J.S."/>
            <person name="Kohler A."/>
            <person name="de Oliveira R.R."/>
            <person name="Labutti K."/>
            <person name="Lipzen A."/>
            <person name="Lail K."/>
            <person name="Bauer D."/>
            <person name="Ohm R.A."/>
            <person name="Barry K.W."/>
            <person name="Spatafora J."/>
            <person name="Grigoriev I.V."/>
            <person name="Martin F.M."/>
            <person name="Pujade-Renaud V."/>
        </authorList>
    </citation>
    <scope>NUCLEOTIDE SEQUENCE [LARGE SCALE GENOMIC DNA]</scope>
    <source>
        <strain evidence="2 3">Philippines</strain>
    </source>
</reference>
<proteinExistence type="predicted"/>
<feature type="chain" id="PRO_5015784248" description="Secreted protein" evidence="1">
    <location>
        <begin position="24"/>
        <end position="141"/>
    </location>
</feature>
<organism evidence="2 3">
    <name type="scientific">Corynespora cassiicola Philippines</name>
    <dbReference type="NCBI Taxonomy" id="1448308"/>
    <lineage>
        <taxon>Eukaryota</taxon>
        <taxon>Fungi</taxon>
        <taxon>Dikarya</taxon>
        <taxon>Ascomycota</taxon>
        <taxon>Pezizomycotina</taxon>
        <taxon>Dothideomycetes</taxon>
        <taxon>Pleosporomycetidae</taxon>
        <taxon>Pleosporales</taxon>
        <taxon>Corynesporascaceae</taxon>
        <taxon>Corynespora</taxon>
    </lineage>
</organism>
<evidence type="ECO:0008006" key="4">
    <source>
        <dbReference type="Google" id="ProtNLM"/>
    </source>
</evidence>
<dbReference type="Proteomes" id="UP000240883">
    <property type="component" value="Unassembled WGS sequence"/>
</dbReference>
<feature type="signal peptide" evidence="1">
    <location>
        <begin position="1"/>
        <end position="23"/>
    </location>
</feature>